<dbReference type="AlphaFoldDB" id="A0A2N0WDJ1"/>
<proteinExistence type="predicted"/>
<evidence type="ECO:0000313" key="1">
    <source>
        <dbReference type="EMBL" id="ENU25374.1"/>
    </source>
</evidence>
<reference evidence="2 4" key="2">
    <citation type="submission" date="2017-12" db="EMBL/GenBank/DDBJ databases">
        <title>Draft Genome sequences of multiple microbial strains isolated from spacecraft associated surfaces.</title>
        <authorList>
            <person name="Seuylemezian A."/>
            <person name="Vaishampayan P."/>
            <person name="Venkateswaran K."/>
        </authorList>
    </citation>
    <scope>NUCLEOTIDE SEQUENCE [LARGE SCALE GENOMIC DNA]</scope>
    <source>
        <strain evidence="2 4">2P01AA</strain>
    </source>
</reference>
<dbReference type="CDD" id="cd14744">
    <property type="entry name" value="PAAR_CT_2"/>
    <property type="match status" value="1"/>
</dbReference>
<dbReference type="Pfam" id="PF05488">
    <property type="entry name" value="PAAR_motif"/>
    <property type="match status" value="1"/>
</dbReference>
<organism evidence="2 4">
    <name type="scientific">Acinetobacter proteolyticus</name>
    <dbReference type="NCBI Taxonomy" id="1776741"/>
    <lineage>
        <taxon>Bacteria</taxon>
        <taxon>Pseudomonadati</taxon>
        <taxon>Pseudomonadota</taxon>
        <taxon>Gammaproteobacteria</taxon>
        <taxon>Moraxellales</taxon>
        <taxon>Moraxellaceae</taxon>
        <taxon>Acinetobacter</taxon>
    </lineage>
</organism>
<reference evidence="1 3" key="1">
    <citation type="submission" date="2013-02" db="EMBL/GenBank/DDBJ databases">
        <title>The Genome Sequence of Acinetobacter sp. NIPH 809.</title>
        <authorList>
            <consortium name="The Broad Institute Genome Sequencing Platform"/>
            <consortium name="The Broad Institute Genome Sequencing Center for Infectious Disease"/>
            <person name="Cerqueira G."/>
            <person name="Feldgarden M."/>
            <person name="Courvalin P."/>
            <person name="Perichon B."/>
            <person name="Grillot-Courvalin C."/>
            <person name="Clermont D."/>
            <person name="Rocha E."/>
            <person name="Yoon E.-J."/>
            <person name="Nemec A."/>
            <person name="Walker B."/>
            <person name="Young S.K."/>
            <person name="Zeng Q."/>
            <person name="Gargeya S."/>
            <person name="Fitzgerald M."/>
            <person name="Haas B."/>
            <person name="Abouelleil A."/>
            <person name="Alvarado L."/>
            <person name="Arachchi H.M."/>
            <person name="Berlin A.M."/>
            <person name="Chapman S.B."/>
            <person name="Dewar J."/>
            <person name="Goldberg J."/>
            <person name="Griggs A."/>
            <person name="Gujja S."/>
            <person name="Hansen M."/>
            <person name="Howarth C."/>
            <person name="Imamovic A."/>
            <person name="Larimer J."/>
            <person name="McCowan C."/>
            <person name="Murphy C."/>
            <person name="Neiman D."/>
            <person name="Pearson M."/>
            <person name="Priest M."/>
            <person name="Roberts A."/>
            <person name="Saif S."/>
            <person name="Shea T."/>
            <person name="Sisk P."/>
            <person name="Sykes S."/>
            <person name="Wortman J."/>
            <person name="Nusbaum C."/>
            <person name="Birren B."/>
        </authorList>
    </citation>
    <scope>NUCLEOTIDE SEQUENCE [LARGE SCALE GENOMIC DNA]</scope>
    <source>
        <strain evidence="1 3">NIPH 809</strain>
    </source>
</reference>
<evidence type="ECO:0000313" key="2">
    <source>
        <dbReference type="EMBL" id="PKF32710.1"/>
    </source>
</evidence>
<evidence type="ECO:0000313" key="4">
    <source>
        <dbReference type="Proteomes" id="UP000233553"/>
    </source>
</evidence>
<dbReference type="Proteomes" id="UP000233553">
    <property type="component" value="Unassembled WGS sequence"/>
</dbReference>
<protein>
    <recommendedName>
        <fullName evidence="5">PAAR domain-containing protein</fullName>
    </recommendedName>
</protein>
<sequence length="171" mass="18414">MQAFITRGCFTNHGGKIIEGDDSWLVDGKAAHLEGMSHYCPKCNVVSKAIATQRGFIQVKGRNLIVAGDPATCGAKYMKISDLAVRTGGSGSGASSGQASNVQNIIEQLNFDERVQLIDRDDNEPLANIPYHLKDSTGSVVASGTTDENGYTKRFHTTKAEDIHIFIGEPE</sequence>
<dbReference type="RefSeq" id="WP_004652082.1">
    <property type="nucleotide sequence ID" value="NZ_KB849177.1"/>
</dbReference>
<dbReference type="Gene3D" id="2.60.200.60">
    <property type="match status" value="1"/>
</dbReference>
<evidence type="ECO:0000313" key="3">
    <source>
        <dbReference type="Proteomes" id="UP000013034"/>
    </source>
</evidence>
<gene>
    <name evidence="2" type="ORF">CW311_13280</name>
    <name evidence="1" type="ORF">F993_00151</name>
</gene>
<keyword evidence="3" id="KW-1185">Reference proteome</keyword>
<dbReference type="EMBL" id="PISJ01000015">
    <property type="protein sequence ID" value="PKF32710.1"/>
    <property type="molecule type" value="Genomic_DNA"/>
</dbReference>
<dbReference type="EMBL" id="APOI01000002">
    <property type="protein sequence ID" value="ENU25374.1"/>
    <property type="molecule type" value="Genomic_DNA"/>
</dbReference>
<name>A0A2N0WDJ1_9GAMM</name>
<comment type="caution">
    <text evidence="2">The sequence shown here is derived from an EMBL/GenBank/DDBJ whole genome shotgun (WGS) entry which is preliminary data.</text>
</comment>
<evidence type="ECO:0008006" key="5">
    <source>
        <dbReference type="Google" id="ProtNLM"/>
    </source>
</evidence>
<accession>A0A2N0WDJ1</accession>
<dbReference type="Proteomes" id="UP000013034">
    <property type="component" value="Unassembled WGS sequence"/>
</dbReference>
<dbReference type="InterPro" id="IPR008727">
    <property type="entry name" value="PAAR_motif"/>
</dbReference>